<reference evidence="2 3" key="1">
    <citation type="submission" date="2020-04" db="EMBL/GenBank/DDBJ databases">
        <title>Perkinsus olseni comparative genomics.</title>
        <authorList>
            <person name="Bogema D.R."/>
        </authorList>
    </citation>
    <scope>NUCLEOTIDE SEQUENCE [LARGE SCALE GENOMIC DNA]</scope>
    <source>
        <strain evidence="2">ATCC PRA-31</strain>
    </source>
</reference>
<evidence type="ECO:0000313" key="2">
    <source>
        <dbReference type="EMBL" id="KAF4650834.1"/>
    </source>
</evidence>
<sequence length="201" mass="21653">MEIARTQVGYKASSAFDRSTVECAPASPTSSAGRRTWRSPSLMKSGPRYVQGEEHVSTSVLAPPRDPDVLAVLHYRPSTVELVNSFHNCSGELVLVVHEFEASVADELDDRQCNSSSCAVIGRPVLPACTFGTTGEAKPLSTFILEIAAAIVKPHEASAAHDHSLCGVCPTQAAFVADGVVDMQVMNMRCFHHSLRIKTEE</sequence>
<protein>
    <submittedName>
        <fullName evidence="2">Uncharacterized protein</fullName>
    </submittedName>
</protein>
<dbReference type="Proteomes" id="UP000572268">
    <property type="component" value="Unassembled WGS sequence"/>
</dbReference>
<organism evidence="2 3">
    <name type="scientific">Perkinsus olseni</name>
    <name type="common">Perkinsus atlanticus</name>
    <dbReference type="NCBI Taxonomy" id="32597"/>
    <lineage>
        <taxon>Eukaryota</taxon>
        <taxon>Sar</taxon>
        <taxon>Alveolata</taxon>
        <taxon>Perkinsozoa</taxon>
        <taxon>Perkinsea</taxon>
        <taxon>Perkinsida</taxon>
        <taxon>Perkinsidae</taxon>
        <taxon>Perkinsus</taxon>
    </lineage>
</organism>
<gene>
    <name evidence="2" type="ORF">FOL46_010066</name>
</gene>
<accession>A0A7J6KVD6</accession>
<name>A0A7J6KVD6_PEROL</name>
<dbReference type="AlphaFoldDB" id="A0A7J6KVD6"/>
<evidence type="ECO:0000313" key="3">
    <source>
        <dbReference type="Proteomes" id="UP000572268"/>
    </source>
</evidence>
<dbReference type="EMBL" id="JABANN010001163">
    <property type="protein sequence ID" value="KAF4650834.1"/>
    <property type="molecule type" value="Genomic_DNA"/>
</dbReference>
<comment type="caution">
    <text evidence="2">The sequence shown here is derived from an EMBL/GenBank/DDBJ whole genome shotgun (WGS) entry which is preliminary data.</text>
</comment>
<evidence type="ECO:0000256" key="1">
    <source>
        <dbReference type="SAM" id="MobiDB-lite"/>
    </source>
</evidence>
<proteinExistence type="predicted"/>
<feature type="region of interest" description="Disordered" evidence="1">
    <location>
        <begin position="24"/>
        <end position="46"/>
    </location>
</feature>